<keyword evidence="2" id="KW-0813">Transport</keyword>
<dbReference type="Pfam" id="PF00662">
    <property type="entry name" value="Proton_antipo_N"/>
    <property type="match status" value="1"/>
</dbReference>
<feature type="domain" description="NADH:quinone oxidoreductase/Mrp antiporter transmembrane" evidence="12">
    <location>
        <begin position="128"/>
        <end position="399"/>
    </location>
</feature>
<feature type="transmembrane region" description="Helical" evidence="11">
    <location>
        <begin position="495"/>
        <end position="521"/>
    </location>
</feature>
<evidence type="ECO:0000256" key="3">
    <source>
        <dbReference type="ARBA" id="ARBA00022449"/>
    </source>
</evidence>
<dbReference type="OrthoDB" id="9811798at2"/>
<feature type="transmembrane region" description="Helical" evidence="11">
    <location>
        <begin position="409"/>
        <end position="433"/>
    </location>
</feature>
<keyword evidence="8 11" id="KW-0472">Membrane</keyword>
<dbReference type="GO" id="GO:0015297">
    <property type="term" value="F:antiporter activity"/>
    <property type="evidence" value="ECO:0007669"/>
    <property type="project" value="UniProtKB-KW"/>
</dbReference>
<feature type="transmembrane region" description="Helical" evidence="11">
    <location>
        <begin position="296"/>
        <end position="315"/>
    </location>
</feature>
<comment type="subcellular location">
    <subcellularLocation>
        <location evidence="1">Cell membrane</location>
        <topology evidence="1">Multi-pass membrane protein</topology>
    </subcellularLocation>
    <subcellularLocation>
        <location evidence="9">Membrane</location>
        <topology evidence="9">Multi-pass membrane protein</topology>
    </subcellularLocation>
</comment>
<evidence type="ECO:0000259" key="12">
    <source>
        <dbReference type="Pfam" id="PF00361"/>
    </source>
</evidence>
<evidence type="ECO:0000256" key="11">
    <source>
        <dbReference type="SAM" id="Phobius"/>
    </source>
</evidence>
<feature type="domain" description="NADH-Ubiquinone oxidoreductase (complex I) chain 5 N-terminal" evidence="13">
    <location>
        <begin position="65"/>
        <end position="102"/>
    </location>
</feature>
<keyword evidence="7" id="KW-0406">Ion transport</keyword>
<dbReference type="InterPro" id="IPR025383">
    <property type="entry name" value="MrpA_C/MbhD"/>
</dbReference>
<accession>A0A1T4SMN5</accession>
<feature type="transmembrane region" description="Helical" evidence="11">
    <location>
        <begin position="609"/>
        <end position="626"/>
    </location>
</feature>
<dbReference type="Gene3D" id="1.20.120.1200">
    <property type="entry name" value="NADH-ubiquinone/plastoquinone oxidoreductase chain 6, subunit NuoJ"/>
    <property type="match status" value="1"/>
</dbReference>
<proteinExistence type="predicted"/>
<dbReference type="EMBL" id="FUWS01000010">
    <property type="protein sequence ID" value="SKA29406.1"/>
    <property type="molecule type" value="Genomic_DNA"/>
</dbReference>
<evidence type="ECO:0000313" key="17">
    <source>
        <dbReference type="Proteomes" id="UP000190637"/>
    </source>
</evidence>
<dbReference type="PRINTS" id="PR01434">
    <property type="entry name" value="NADHDHGNASE5"/>
</dbReference>
<feature type="transmembrane region" description="Helical" evidence="11">
    <location>
        <begin position="76"/>
        <end position="100"/>
    </location>
</feature>
<evidence type="ECO:0000256" key="10">
    <source>
        <dbReference type="SAM" id="MobiDB-lite"/>
    </source>
</evidence>
<dbReference type="Pfam" id="PF20501">
    <property type="entry name" value="MbhE"/>
    <property type="match status" value="1"/>
</dbReference>
<evidence type="ECO:0000256" key="2">
    <source>
        <dbReference type="ARBA" id="ARBA00022448"/>
    </source>
</evidence>
<evidence type="ECO:0000313" key="16">
    <source>
        <dbReference type="EMBL" id="SKA29406.1"/>
    </source>
</evidence>
<feature type="transmembrane region" description="Helical" evidence="11">
    <location>
        <begin position="633"/>
        <end position="650"/>
    </location>
</feature>
<organism evidence="16 17">
    <name type="scientific">Marinactinospora thermotolerans DSM 45154</name>
    <dbReference type="NCBI Taxonomy" id="1122192"/>
    <lineage>
        <taxon>Bacteria</taxon>
        <taxon>Bacillati</taxon>
        <taxon>Actinomycetota</taxon>
        <taxon>Actinomycetes</taxon>
        <taxon>Streptosporangiales</taxon>
        <taxon>Nocardiopsidaceae</taxon>
        <taxon>Marinactinospora</taxon>
    </lineage>
</organism>
<reference evidence="16 17" key="1">
    <citation type="submission" date="2017-02" db="EMBL/GenBank/DDBJ databases">
        <authorList>
            <person name="Peterson S.W."/>
        </authorList>
    </citation>
    <scope>NUCLEOTIDE SEQUENCE [LARGE SCALE GENOMIC DNA]</scope>
    <source>
        <strain evidence="16 17">DSM 45154</strain>
    </source>
</reference>
<feature type="transmembrane region" description="Helical" evidence="11">
    <location>
        <begin position="269"/>
        <end position="289"/>
    </location>
</feature>
<dbReference type="InterPro" id="IPR042106">
    <property type="entry name" value="Nuo/plastoQ_OxRdtase_6_NuoJ"/>
</dbReference>
<evidence type="ECO:0000256" key="7">
    <source>
        <dbReference type="ARBA" id="ARBA00023065"/>
    </source>
</evidence>
<evidence type="ECO:0000256" key="5">
    <source>
        <dbReference type="ARBA" id="ARBA00022692"/>
    </source>
</evidence>
<feature type="transmembrane region" description="Helical" evidence="11">
    <location>
        <begin position="567"/>
        <end position="589"/>
    </location>
</feature>
<feature type="region of interest" description="Disordered" evidence="10">
    <location>
        <begin position="793"/>
        <end position="831"/>
    </location>
</feature>
<name>A0A1T4SMN5_9ACTN</name>
<feature type="transmembrane region" description="Helical" evidence="11">
    <location>
        <begin position="690"/>
        <end position="711"/>
    </location>
</feature>
<feature type="domain" description="MrpA C-terminal/MbhD" evidence="14">
    <location>
        <begin position="615"/>
        <end position="679"/>
    </location>
</feature>
<feature type="compositionally biased region" description="Basic and acidic residues" evidence="10">
    <location>
        <begin position="808"/>
        <end position="831"/>
    </location>
</feature>
<feature type="transmembrane region" description="Helical" evidence="11">
    <location>
        <begin position="321"/>
        <end position="345"/>
    </location>
</feature>
<evidence type="ECO:0000256" key="1">
    <source>
        <dbReference type="ARBA" id="ARBA00004651"/>
    </source>
</evidence>
<dbReference type="PANTHER" id="PTHR43373">
    <property type="entry name" value="NA(+)/H(+) ANTIPORTER SUBUNIT"/>
    <property type="match status" value="1"/>
</dbReference>
<keyword evidence="5 9" id="KW-0812">Transmembrane</keyword>
<feature type="transmembrane region" description="Helical" evidence="11">
    <location>
        <begin position="751"/>
        <end position="770"/>
    </location>
</feature>
<keyword evidence="6 11" id="KW-1133">Transmembrane helix</keyword>
<dbReference type="InterPro" id="IPR001516">
    <property type="entry name" value="Proton_antipo_N"/>
</dbReference>
<dbReference type="AlphaFoldDB" id="A0A1T4SMN5"/>
<dbReference type="Pfam" id="PF00361">
    <property type="entry name" value="Proton_antipo_M"/>
    <property type="match status" value="1"/>
</dbReference>
<feature type="domain" description="MrpA C-terminal/MbhE" evidence="15">
    <location>
        <begin position="695"/>
        <end position="768"/>
    </location>
</feature>
<feature type="transmembrane region" description="Helical" evidence="11">
    <location>
        <begin position="160"/>
        <end position="182"/>
    </location>
</feature>
<feature type="transmembrane region" description="Helical" evidence="11">
    <location>
        <begin position="202"/>
        <end position="218"/>
    </location>
</feature>
<evidence type="ECO:0000256" key="9">
    <source>
        <dbReference type="RuleBase" id="RU000320"/>
    </source>
</evidence>
<keyword evidence="17" id="KW-1185">Reference proteome</keyword>
<feature type="transmembrane region" description="Helical" evidence="11">
    <location>
        <begin position="131"/>
        <end position="148"/>
    </location>
</feature>
<dbReference type="GO" id="GO:0005886">
    <property type="term" value="C:plasma membrane"/>
    <property type="evidence" value="ECO:0007669"/>
    <property type="project" value="UniProtKB-SubCell"/>
</dbReference>
<dbReference type="InterPro" id="IPR050616">
    <property type="entry name" value="CPA3_Na-H_Antiporter_A"/>
</dbReference>
<dbReference type="InterPro" id="IPR001750">
    <property type="entry name" value="ND/Mrp_TM"/>
</dbReference>
<evidence type="ECO:0000256" key="4">
    <source>
        <dbReference type="ARBA" id="ARBA00022475"/>
    </source>
</evidence>
<keyword evidence="4" id="KW-1003">Cell membrane</keyword>
<dbReference type="Proteomes" id="UP000190637">
    <property type="component" value="Unassembled WGS sequence"/>
</dbReference>
<evidence type="ECO:0000256" key="8">
    <source>
        <dbReference type="ARBA" id="ARBA00023136"/>
    </source>
</evidence>
<feature type="transmembrane region" description="Helical" evidence="11">
    <location>
        <begin position="656"/>
        <end position="678"/>
    </location>
</feature>
<dbReference type="InterPro" id="IPR046806">
    <property type="entry name" value="MrpA_C/MbhE"/>
</dbReference>
<dbReference type="STRING" id="1122192.SAMN02745673_03708"/>
<dbReference type="RefSeq" id="WP_078762959.1">
    <property type="nucleotide sequence ID" value="NZ_FUWS01000010.1"/>
</dbReference>
<dbReference type="GO" id="GO:0006811">
    <property type="term" value="P:monoatomic ion transport"/>
    <property type="evidence" value="ECO:0007669"/>
    <property type="project" value="UniProtKB-KW"/>
</dbReference>
<gene>
    <name evidence="16" type="ORF">SAMN02745673_03708</name>
</gene>
<evidence type="ECO:0000259" key="15">
    <source>
        <dbReference type="Pfam" id="PF20501"/>
    </source>
</evidence>
<dbReference type="PANTHER" id="PTHR43373:SF1">
    <property type="entry name" value="NA(+)_H(+) ANTIPORTER SUBUNIT A"/>
    <property type="match status" value="1"/>
</dbReference>
<sequence length="831" mass="87455">MLLPFIIAIHALAAVAIPPLVRLLGPRAFLVASLPPILSAVWALSQAPEIVAGRAVSASIPWVPALDINLDFRLDALALAMVLLVSGVGAVIFCYSAAYFSSGERALGRLASVMVLFAGSMLGVVTTDNLFALYVFWELTSVTSFLLVGHDDRKENSRRAATQALVTTAGFGLLMLIGFIILGTIGGTYSISALLADPPTDSPWLPAALVLILAGAFAKSAQAPLHYWLPGAMVAPTPVSGYLHAAAMVKGGVYLIARLSPGFADVDPWRVLVLGFGLATMVVGGWRALRQDDLKLLLAYGTVSQLGFLTLLAGAGTHTAAIATIGVLLSHGLFKSTLFLTVGIVDHQTGTRSISRLSGLGRRMPVLAVAAGLAAASMAGLPPLLGFVGKEAALEAFVPGHAGELPQGVAWTVLVGLVFGSVLTFAYSARFVWGAFADKATVSARRFKAPSAPFVAAPVLLSAAGLVLGVASPLLDPIAQSYAAAYDDGGYPYHLALWHGLTPALGLSALVIVLGAAMFWWRRPVARLQNSMPRWPDADAGYHLFIHTVYSSALSVTRRSQSGSLPVYLGIILATMLALPGLRMLAALITGELALPLGGEHLRLWDSPLEAVVALVIIVTAVATVREHRRFPALILLSAMGFGIAGLFVLHGAPDLALTLVLVETLTTIILVFVLRLLPTTFHTRPNGWAKRLTLLLCSAAGTFIAVALWLTTSARTAEPISREFAGYAEQAGGHNLVNVILADFRALDTFGEVVVLATAAVAVASLVLLNRRDRIVDEPDVDINEEEIELAMRAPGSPVSENADLGTRGEEGADLRISRSRTGDKPKEGS</sequence>
<feature type="transmembrane region" description="Helical" evidence="11">
    <location>
        <begin position="107"/>
        <end position="125"/>
    </location>
</feature>
<evidence type="ECO:0000259" key="13">
    <source>
        <dbReference type="Pfam" id="PF00662"/>
    </source>
</evidence>
<evidence type="ECO:0000256" key="6">
    <source>
        <dbReference type="ARBA" id="ARBA00022989"/>
    </source>
</evidence>
<feature type="transmembrane region" description="Helical" evidence="11">
    <location>
        <begin position="454"/>
        <end position="475"/>
    </location>
</feature>
<dbReference type="Pfam" id="PF13244">
    <property type="entry name" value="MbhD"/>
    <property type="match status" value="1"/>
</dbReference>
<protein>
    <submittedName>
        <fullName evidence="16">Multicomponent Na+:H+ antiporter subunit A</fullName>
    </submittedName>
</protein>
<keyword evidence="3" id="KW-0050">Antiport</keyword>
<evidence type="ECO:0000259" key="14">
    <source>
        <dbReference type="Pfam" id="PF13244"/>
    </source>
</evidence>
<feature type="transmembrane region" description="Helical" evidence="11">
    <location>
        <begin position="366"/>
        <end position="389"/>
    </location>
</feature>